<gene>
    <name evidence="5" type="ORF">GCM10023095_32840</name>
</gene>
<keyword evidence="2 4" id="KW-0378">Hydrolase</keyword>
<comment type="subcellular location">
    <subcellularLocation>
        <location evidence="4">Cytoplasm</location>
    </subcellularLocation>
</comment>
<dbReference type="PANTHER" id="PTHR43213:SF5">
    <property type="entry name" value="BIFUNCTIONAL DTTP_UTP PYROPHOSPHATASE_METHYLTRANSFERASE PROTEIN-RELATED"/>
    <property type="match status" value="1"/>
</dbReference>
<comment type="function">
    <text evidence="4">Nucleoside triphosphate pyrophosphatase that hydrolyzes dTTP and UTP. May have a dual role in cell division arrest and in preventing the incorporation of modified nucleotides into cellular nucleic acids.</text>
</comment>
<feature type="site" description="Important for substrate specificity" evidence="4">
    <location>
        <position position="157"/>
    </location>
</feature>
<dbReference type="Proteomes" id="UP001501321">
    <property type="component" value="Unassembled WGS sequence"/>
</dbReference>
<dbReference type="PANTHER" id="PTHR43213">
    <property type="entry name" value="BIFUNCTIONAL DTTP/UTP PYROPHOSPHATASE/METHYLTRANSFERASE PROTEIN-RELATED"/>
    <property type="match status" value="1"/>
</dbReference>
<evidence type="ECO:0000256" key="4">
    <source>
        <dbReference type="HAMAP-Rule" id="MF_00528"/>
    </source>
</evidence>
<dbReference type="Gene3D" id="3.90.950.10">
    <property type="match status" value="1"/>
</dbReference>
<dbReference type="EMBL" id="BAABFC010000030">
    <property type="protein sequence ID" value="GAA4504626.1"/>
    <property type="molecule type" value="Genomic_DNA"/>
</dbReference>
<dbReference type="Pfam" id="PF02545">
    <property type="entry name" value="Maf"/>
    <property type="match status" value="1"/>
</dbReference>
<keyword evidence="3 4" id="KW-0546">Nucleotide metabolism</keyword>
<reference evidence="6" key="1">
    <citation type="journal article" date="2019" name="Int. J. Syst. Evol. Microbiol.">
        <title>The Global Catalogue of Microorganisms (GCM) 10K type strain sequencing project: providing services to taxonomists for standard genome sequencing and annotation.</title>
        <authorList>
            <consortium name="The Broad Institute Genomics Platform"/>
            <consortium name="The Broad Institute Genome Sequencing Center for Infectious Disease"/>
            <person name="Wu L."/>
            <person name="Ma J."/>
        </authorList>
    </citation>
    <scope>NUCLEOTIDE SEQUENCE [LARGE SCALE GENOMIC DNA]</scope>
    <source>
        <strain evidence="6">JCM 32226</strain>
    </source>
</reference>
<comment type="cofactor">
    <cofactor evidence="1 4">
        <name>a divalent metal cation</name>
        <dbReference type="ChEBI" id="CHEBI:60240"/>
    </cofactor>
</comment>
<comment type="catalytic activity">
    <reaction evidence="4">
        <text>UTP + H2O = UMP + diphosphate + H(+)</text>
        <dbReference type="Rhea" id="RHEA:29395"/>
        <dbReference type="ChEBI" id="CHEBI:15377"/>
        <dbReference type="ChEBI" id="CHEBI:15378"/>
        <dbReference type="ChEBI" id="CHEBI:33019"/>
        <dbReference type="ChEBI" id="CHEBI:46398"/>
        <dbReference type="ChEBI" id="CHEBI:57865"/>
        <dbReference type="EC" id="3.6.1.9"/>
    </reaction>
</comment>
<feature type="site" description="Important for substrate specificity" evidence="4">
    <location>
        <position position="75"/>
    </location>
</feature>
<dbReference type="HAMAP" id="MF_00528">
    <property type="entry name" value="Maf"/>
    <property type="match status" value="1"/>
</dbReference>
<dbReference type="InterPro" id="IPR029001">
    <property type="entry name" value="ITPase-like_fam"/>
</dbReference>
<keyword evidence="6" id="KW-1185">Reference proteome</keyword>
<evidence type="ECO:0000256" key="2">
    <source>
        <dbReference type="ARBA" id="ARBA00022801"/>
    </source>
</evidence>
<organism evidence="5 6">
    <name type="scientific">Pseudaeromonas paramecii</name>
    <dbReference type="NCBI Taxonomy" id="2138166"/>
    <lineage>
        <taxon>Bacteria</taxon>
        <taxon>Pseudomonadati</taxon>
        <taxon>Pseudomonadota</taxon>
        <taxon>Gammaproteobacteria</taxon>
        <taxon>Aeromonadales</taxon>
        <taxon>Aeromonadaceae</taxon>
        <taxon>Pseudaeromonas</taxon>
    </lineage>
</organism>
<sequence length="195" mass="20840">MVHLAVPLYLASASPRRRELLTQLGYHFEVISVQVPEVREAGEAPVDYVQRLARQKAAAGLHACGGHGAVLGADTIVVLGERVLEKPKDKADALAMLTALSGQTHVVMTAVALASPQGMALRLVCTDVTFRTVSEAEMQDYWSTGEPCDKAGAYGIQGRAGKFVKRIEGSYSAVVGLPLLETDELLQDLLQQQAG</sequence>
<keyword evidence="4" id="KW-0963">Cytoplasm</keyword>
<dbReference type="RefSeq" id="WP_345015125.1">
    <property type="nucleotide sequence ID" value="NZ_BAABFC010000030.1"/>
</dbReference>
<dbReference type="EC" id="3.6.1.9" evidence="4"/>
<evidence type="ECO:0000256" key="3">
    <source>
        <dbReference type="ARBA" id="ARBA00023080"/>
    </source>
</evidence>
<feature type="site" description="Important for substrate specificity" evidence="4">
    <location>
        <position position="16"/>
    </location>
</feature>
<dbReference type="SUPFAM" id="SSF52972">
    <property type="entry name" value="ITPase-like"/>
    <property type="match status" value="1"/>
</dbReference>
<evidence type="ECO:0000313" key="5">
    <source>
        <dbReference type="EMBL" id="GAA4504626.1"/>
    </source>
</evidence>
<evidence type="ECO:0000256" key="1">
    <source>
        <dbReference type="ARBA" id="ARBA00001968"/>
    </source>
</evidence>
<dbReference type="InterPro" id="IPR003697">
    <property type="entry name" value="Maf-like"/>
</dbReference>
<accession>A0ABP8QKB8</accession>
<feature type="active site" description="Proton acceptor" evidence="4">
    <location>
        <position position="74"/>
    </location>
</feature>
<dbReference type="CDD" id="cd00555">
    <property type="entry name" value="Maf"/>
    <property type="match status" value="1"/>
</dbReference>
<comment type="catalytic activity">
    <reaction evidence="4">
        <text>dTTP + H2O = dTMP + diphosphate + H(+)</text>
        <dbReference type="Rhea" id="RHEA:28534"/>
        <dbReference type="ChEBI" id="CHEBI:15377"/>
        <dbReference type="ChEBI" id="CHEBI:15378"/>
        <dbReference type="ChEBI" id="CHEBI:33019"/>
        <dbReference type="ChEBI" id="CHEBI:37568"/>
        <dbReference type="ChEBI" id="CHEBI:63528"/>
        <dbReference type="EC" id="3.6.1.9"/>
    </reaction>
</comment>
<dbReference type="PIRSF" id="PIRSF006305">
    <property type="entry name" value="Maf"/>
    <property type="match status" value="1"/>
</dbReference>
<proteinExistence type="inferred from homology"/>
<evidence type="ECO:0000313" key="6">
    <source>
        <dbReference type="Proteomes" id="UP001501321"/>
    </source>
</evidence>
<dbReference type="NCBIfam" id="TIGR00172">
    <property type="entry name" value="maf"/>
    <property type="match status" value="1"/>
</dbReference>
<name>A0ABP8QKB8_9GAMM</name>
<protein>
    <recommendedName>
        <fullName evidence="4">dTTP/UTP pyrophosphatase</fullName>
        <shortName evidence="4">dTTPase/UTPase</shortName>
        <ecNumber evidence="4">3.6.1.9</ecNumber>
    </recommendedName>
    <alternativeName>
        <fullName evidence="4">Nucleoside triphosphate pyrophosphatase</fullName>
    </alternativeName>
    <alternativeName>
        <fullName evidence="4">Nucleotide pyrophosphatase</fullName>
        <shortName evidence="4">Nucleotide PPase</shortName>
    </alternativeName>
</protein>
<comment type="caution">
    <text evidence="4">Lacks conserved residue(s) required for the propagation of feature annotation.</text>
</comment>
<comment type="similarity">
    <text evidence="4">Belongs to the Maf family. YhdE subfamily.</text>
</comment>
<comment type="caution">
    <text evidence="5">The sequence shown here is derived from an EMBL/GenBank/DDBJ whole genome shotgun (WGS) entry which is preliminary data.</text>
</comment>